<name>A0A2P2PUZ5_RHIMU</name>
<dbReference type="AlphaFoldDB" id="A0A2P2PUZ5"/>
<sequence length="23" mass="2700">MKRLQSDLTMTRLDFCLQLGRSS</sequence>
<protein>
    <submittedName>
        <fullName evidence="1">Uncharacterized protein</fullName>
    </submittedName>
</protein>
<proteinExistence type="predicted"/>
<reference evidence="1" key="1">
    <citation type="submission" date="2018-02" db="EMBL/GenBank/DDBJ databases">
        <title>Rhizophora mucronata_Transcriptome.</title>
        <authorList>
            <person name="Meera S.P."/>
            <person name="Sreeshan A."/>
            <person name="Augustine A."/>
        </authorList>
    </citation>
    <scope>NUCLEOTIDE SEQUENCE</scope>
    <source>
        <tissue evidence="1">Leaf</tissue>
    </source>
</reference>
<accession>A0A2P2PUZ5</accession>
<dbReference type="EMBL" id="GGEC01078080">
    <property type="protein sequence ID" value="MBX58564.1"/>
    <property type="molecule type" value="Transcribed_RNA"/>
</dbReference>
<evidence type="ECO:0000313" key="1">
    <source>
        <dbReference type="EMBL" id="MBX58564.1"/>
    </source>
</evidence>
<organism evidence="1">
    <name type="scientific">Rhizophora mucronata</name>
    <name type="common">Asiatic mangrove</name>
    <dbReference type="NCBI Taxonomy" id="61149"/>
    <lineage>
        <taxon>Eukaryota</taxon>
        <taxon>Viridiplantae</taxon>
        <taxon>Streptophyta</taxon>
        <taxon>Embryophyta</taxon>
        <taxon>Tracheophyta</taxon>
        <taxon>Spermatophyta</taxon>
        <taxon>Magnoliopsida</taxon>
        <taxon>eudicotyledons</taxon>
        <taxon>Gunneridae</taxon>
        <taxon>Pentapetalae</taxon>
        <taxon>rosids</taxon>
        <taxon>fabids</taxon>
        <taxon>Malpighiales</taxon>
        <taxon>Rhizophoraceae</taxon>
        <taxon>Rhizophora</taxon>
    </lineage>
</organism>